<dbReference type="EMBL" id="JAJNAG010000006">
    <property type="protein sequence ID" value="MCD1125400.1"/>
    <property type="molecule type" value="Genomic_DNA"/>
</dbReference>
<organism evidence="2 3">
    <name type="scientific">Limnobaculum eriocheiris</name>
    <dbReference type="NCBI Taxonomy" id="2897391"/>
    <lineage>
        <taxon>Bacteria</taxon>
        <taxon>Pseudomonadati</taxon>
        <taxon>Pseudomonadota</taxon>
        <taxon>Gammaproteobacteria</taxon>
        <taxon>Enterobacterales</taxon>
        <taxon>Budviciaceae</taxon>
        <taxon>Limnobaculum</taxon>
    </lineage>
</organism>
<accession>A0A9X1MWD1</accession>
<name>A0A9X1MWD1_9GAMM</name>
<sequence>MKKLFLAACLTGLLCQPAQASFDGDGCDFWLAPCSLPLVSYPFLWINNDTRANLLLLESDKHQFASLYAPVATEPGRSRELPFSILRIAPPSGVNEYGFAITRVDIPALKKLADQLGVDISALDLSDKMLLGGRGRMVSNTPTALG</sequence>
<reference evidence="2" key="1">
    <citation type="submission" date="2021-11" db="EMBL/GenBank/DDBJ databases">
        <title>Jinshanibacter sp. isolated from one year old Eriocheir sinensis.</title>
        <authorList>
            <person name="Li J.-Y."/>
            <person name="He W."/>
            <person name="Gao T.-H."/>
        </authorList>
    </citation>
    <scope>NUCLEOTIDE SEQUENCE</scope>
    <source>
        <strain evidence="2">LJY008</strain>
    </source>
</reference>
<feature type="chain" id="PRO_5040939491" evidence="1">
    <location>
        <begin position="21"/>
        <end position="146"/>
    </location>
</feature>
<evidence type="ECO:0000313" key="3">
    <source>
        <dbReference type="Proteomes" id="UP001139171"/>
    </source>
</evidence>
<proteinExistence type="predicted"/>
<evidence type="ECO:0000256" key="1">
    <source>
        <dbReference type="SAM" id="SignalP"/>
    </source>
</evidence>
<evidence type="ECO:0000313" key="2">
    <source>
        <dbReference type="EMBL" id="MCD1125400.1"/>
    </source>
</evidence>
<comment type="caution">
    <text evidence="2">The sequence shown here is derived from an EMBL/GenBank/DDBJ whole genome shotgun (WGS) entry which is preliminary data.</text>
</comment>
<gene>
    <name evidence="2" type="ORF">LPW36_05065</name>
</gene>
<dbReference type="Proteomes" id="UP001139171">
    <property type="component" value="Unassembled WGS sequence"/>
</dbReference>
<keyword evidence="1" id="KW-0732">Signal</keyword>
<feature type="signal peptide" evidence="1">
    <location>
        <begin position="1"/>
        <end position="20"/>
    </location>
</feature>
<protein>
    <submittedName>
        <fullName evidence="2">Uncharacterized protein</fullName>
    </submittedName>
</protein>
<dbReference type="RefSeq" id="WP_230608345.1">
    <property type="nucleotide sequence ID" value="NZ_JAJNAG010000006.1"/>
</dbReference>
<dbReference type="AlphaFoldDB" id="A0A9X1MWD1"/>
<keyword evidence="3" id="KW-1185">Reference proteome</keyword>